<dbReference type="PANTHER" id="PTHR33540">
    <property type="entry name" value="TRNA THREONYLCARBAMOYLADENOSINE BIOSYNTHESIS PROTEIN TSAE"/>
    <property type="match status" value="1"/>
</dbReference>
<organism evidence="11 12">
    <name type="scientific">Usitatibacter rugosus</name>
    <dbReference type="NCBI Taxonomy" id="2732067"/>
    <lineage>
        <taxon>Bacteria</taxon>
        <taxon>Pseudomonadati</taxon>
        <taxon>Pseudomonadota</taxon>
        <taxon>Betaproteobacteria</taxon>
        <taxon>Nitrosomonadales</taxon>
        <taxon>Usitatibacteraceae</taxon>
        <taxon>Usitatibacter</taxon>
    </lineage>
</organism>
<evidence type="ECO:0000256" key="1">
    <source>
        <dbReference type="ARBA" id="ARBA00004496"/>
    </source>
</evidence>
<dbReference type="NCBIfam" id="TIGR00150">
    <property type="entry name" value="T6A_YjeE"/>
    <property type="match status" value="1"/>
</dbReference>
<keyword evidence="8" id="KW-0067">ATP-binding</keyword>
<keyword evidence="9" id="KW-0460">Magnesium</keyword>
<keyword evidence="5" id="KW-0819">tRNA processing</keyword>
<keyword evidence="12" id="KW-1185">Reference proteome</keyword>
<evidence type="ECO:0000313" key="11">
    <source>
        <dbReference type="EMBL" id="QJR12183.1"/>
    </source>
</evidence>
<evidence type="ECO:0000256" key="3">
    <source>
        <dbReference type="ARBA" id="ARBA00019010"/>
    </source>
</evidence>
<protein>
    <recommendedName>
        <fullName evidence="3">tRNA threonylcarbamoyladenosine biosynthesis protein TsaE</fullName>
    </recommendedName>
    <alternativeName>
        <fullName evidence="10">t(6)A37 threonylcarbamoyladenosine biosynthesis protein TsaE</fullName>
    </alternativeName>
</protein>
<dbReference type="PANTHER" id="PTHR33540:SF2">
    <property type="entry name" value="TRNA THREONYLCARBAMOYLADENOSINE BIOSYNTHESIS PROTEIN TSAE"/>
    <property type="match status" value="1"/>
</dbReference>
<dbReference type="GO" id="GO:0005524">
    <property type="term" value="F:ATP binding"/>
    <property type="evidence" value="ECO:0007669"/>
    <property type="project" value="UniProtKB-KW"/>
</dbReference>
<dbReference type="Proteomes" id="UP000501534">
    <property type="component" value="Chromosome"/>
</dbReference>
<dbReference type="Pfam" id="PF02367">
    <property type="entry name" value="TsaE"/>
    <property type="match status" value="1"/>
</dbReference>
<accession>A0A6M4H0L7</accession>
<keyword evidence="7" id="KW-0547">Nucleotide-binding</keyword>
<keyword evidence="6" id="KW-0479">Metal-binding</keyword>
<evidence type="ECO:0000256" key="9">
    <source>
        <dbReference type="ARBA" id="ARBA00022842"/>
    </source>
</evidence>
<evidence type="ECO:0000256" key="6">
    <source>
        <dbReference type="ARBA" id="ARBA00022723"/>
    </source>
</evidence>
<evidence type="ECO:0000313" key="12">
    <source>
        <dbReference type="Proteomes" id="UP000501534"/>
    </source>
</evidence>
<evidence type="ECO:0000256" key="2">
    <source>
        <dbReference type="ARBA" id="ARBA00007599"/>
    </source>
</evidence>
<dbReference type="InterPro" id="IPR003442">
    <property type="entry name" value="T6A_TsaE"/>
</dbReference>
<keyword evidence="4" id="KW-0963">Cytoplasm</keyword>
<dbReference type="GO" id="GO:0002949">
    <property type="term" value="P:tRNA threonylcarbamoyladenosine modification"/>
    <property type="evidence" value="ECO:0007669"/>
    <property type="project" value="InterPro"/>
</dbReference>
<dbReference type="SUPFAM" id="SSF52540">
    <property type="entry name" value="P-loop containing nucleoside triphosphate hydrolases"/>
    <property type="match status" value="1"/>
</dbReference>
<evidence type="ECO:0000256" key="10">
    <source>
        <dbReference type="ARBA" id="ARBA00032441"/>
    </source>
</evidence>
<dbReference type="EMBL" id="CP053069">
    <property type="protein sequence ID" value="QJR12183.1"/>
    <property type="molecule type" value="Genomic_DNA"/>
</dbReference>
<reference evidence="11 12" key="1">
    <citation type="submission" date="2020-04" db="EMBL/GenBank/DDBJ databases">
        <title>Usitatibacter rugosus gen. nov., sp. nov. and Usitatibacter palustris sp. nov., novel members of Usitatibacteraceae fam. nov. within the order Nitrosomonadales isolated from soil.</title>
        <authorList>
            <person name="Huber K.J."/>
            <person name="Neumann-Schaal M."/>
            <person name="Geppert A."/>
            <person name="Luckner M."/>
            <person name="Wanner G."/>
            <person name="Overmann J."/>
        </authorList>
    </citation>
    <scope>NUCLEOTIDE SEQUENCE [LARGE SCALE GENOMIC DNA]</scope>
    <source>
        <strain evidence="11 12">0125_3</strain>
    </source>
</reference>
<dbReference type="GO" id="GO:0046872">
    <property type="term" value="F:metal ion binding"/>
    <property type="evidence" value="ECO:0007669"/>
    <property type="project" value="UniProtKB-KW"/>
</dbReference>
<dbReference type="GO" id="GO:0005737">
    <property type="term" value="C:cytoplasm"/>
    <property type="evidence" value="ECO:0007669"/>
    <property type="project" value="UniProtKB-SubCell"/>
</dbReference>
<gene>
    <name evidence="11" type="primary">tsaE</name>
    <name evidence="11" type="ORF">DSM104443_03268</name>
</gene>
<evidence type="ECO:0000256" key="8">
    <source>
        <dbReference type="ARBA" id="ARBA00022840"/>
    </source>
</evidence>
<evidence type="ECO:0000256" key="4">
    <source>
        <dbReference type="ARBA" id="ARBA00022490"/>
    </source>
</evidence>
<evidence type="ECO:0000256" key="5">
    <source>
        <dbReference type="ARBA" id="ARBA00022694"/>
    </source>
</evidence>
<proteinExistence type="inferred from homology"/>
<comment type="similarity">
    <text evidence="2">Belongs to the TsaE family.</text>
</comment>
<dbReference type="AlphaFoldDB" id="A0A6M4H0L7"/>
<sequence>MLKTILPDENATLALGGAIARGIEPGLVVFLHGDLGAGKTTLVRGVLRGLGFEGRVKSPTYALVELYEVSRLDFHHFDFYRFQDPREWNEAGFRDTFDGRRVSFVEWPEKAHGLLPTADVEITLAIQDVGRVATLKANTPMGIRCLEAAMRPAPVR</sequence>
<dbReference type="RefSeq" id="WP_171094163.1">
    <property type="nucleotide sequence ID" value="NZ_CP053069.1"/>
</dbReference>
<evidence type="ECO:0000256" key="7">
    <source>
        <dbReference type="ARBA" id="ARBA00022741"/>
    </source>
</evidence>
<comment type="subcellular location">
    <subcellularLocation>
        <location evidence="1">Cytoplasm</location>
    </subcellularLocation>
</comment>
<dbReference type="KEGG" id="uru:DSM104443_03268"/>
<name>A0A6M4H0L7_9PROT</name>
<dbReference type="Gene3D" id="3.40.50.300">
    <property type="entry name" value="P-loop containing nucleotide triphosphate hydrolases"/>
    <property type="match status" value="1"/>
</dbReference>
<dbReference type="InterPro" id="IPR027417">
    <property type="entry name" value="P-loop_NTPase"/>
</dbReference>